<evidence type="ECO:0000256" key="2">
    <source>
        <dbReference type="ARBA" id="ARBA00004477"/>
    </source>
</evidence>
<evidence type="ECO:0000256" key="3">
    <source>
        <dbReference type="ARBA" id="ARBA00007990"/>
    </source>
</evidence>
<dbReference type="PANTHER" id="PTHR13399:SF2">
    <property type="entry name" value="TRANSLOCON-ASSOCIATED PROTEIN SUBUNIT GAMMA"/>
    <property type="match status" value="1"/>
</dbReference>
<reference evidence="12" key="1">
    <citation type="submission" date="2022-08" db="EMBL/GenBank/DDBJ databases">
        <title>Novel sulfate-reducing endosymbionts in the free-living metamonad Anaeramoeba.</title>
        <authorList>
            <person name="Jerlstrom-Hultqvist J."/>
            <person name="Cepicka I."/>
            <person name="Gallot-Lavallee L."/>
            <person name="Salas-Leiva D."/>
            <person name="Curtis B.A."/>
            <person name="Zahonova K."/>
            <person name="Pipaliya S."/>
            <person name="Dacks J."/>
            <person name="Roger A.J."/>
        </authorList>
    </citation>
    <scope>NUCLEOTIDE SEQUENCE</scope>
    <source>
        <strain evidence="12">Schooner1</strain>
    </source>
</reference>
<dbReference type="Pfam" id="PF07074">
    <property type="entry name" value="TRAP-gamma"/>
    <property type="match status" value="1"/>
</dbReference>
<proteinExistence type="inferred from homology"/>
<evidence type="ECO:0000256" key="8">
    <source>
        <dbReference type="ARBA" id="ARBA00023136"/>
    </source>
</evidence>
<feature type="transmembrane region" description="Helical" evidence="11">
    <location>
        <begin position="186"/>
        <end position="206"/>
    </location>
</feature>
<evidence type="ECO:0000256" key="5">
    <source>
        <dbReference type="ARBA" id="ARBA00022692"/>
    </source>
</evidence>
<keyword evidence="10" id="KW-0175">Coiled coil</keyword>
<comment type="similarity">
    <text evidence="3">Belongs to the TRAP-gamma family.</text>
</comment>
<keyword evidence="13" id="KW-1185">Reference proteome</keyword>
<feature type="coiled-coil region" evidence="10">
    <location>
        <begin position="9"/>
        <end position="53"/>
    </location>
</feature>
<evidence type="ECO:0000256" key="4">
    <source>
        <dbReference type="ARBA" id="ARBA00022231"/>
    </source>
</evidence>
<name>A0ABQ8XDQ7_9EUKA</name>
<comment type="caution">
    <text evidence="12">The sequence shown here is derived from an EMBL/GenBank/DDBJ whole genome shotgun (WGS) entry which is preliminary data.</text>
</comment>
<dbReference type="PANTHER" id="PTHR13399">
    <property type="entry name" value="TRANSLOCON-ASSOCIATED PROTEIN TRAP , GAMMA SUBUNIT"/>
    <property type="match status" value="1"/>
</dbReference>
<dbReference type="Proteomes" id="UP001150062">
    <property type="component" value="Unassembled WGS sequence"/>
</dbReference>
<evidence type="ECO:0000256" key="6">
    <source>
        <dbReference type="ARBA" id="ARBA00022824"/>
    </source>
</evidence>
<dbReference type="EMBL" id="JAOAOG010000308">
    <property type="protein sequence ID" value="KAJ6230787.1"/>
    <property type="molecule type" value="Genomic_DNA"/>
</dbReference>
<evidence type="ECO:0000313" key="13">
    <source>
        <dbReference type="Proteomes" id="UP001150062"/>
    </source>
</evidence>
<protein>
    <recommendedName>
        <fullName evidence="4">Translocon-associated protein subunit gamma</fullName>
    </recommendedName>
    <alternativeName>
        <fullName evidence="9">Signal sequence receptor subunit gamma</fullName>
    </alternativeName>
</protein>
<evidence type="ECO:0000256" key="11">
    <source>
        <dbReference type="SAM" id="Phobius"/>
    </source>
</evidence>
<accession>A0ABQ8XDQ7</accession>
<keyword evidence="8 11" id="KW-0472">Membrane</keyword>
<keyword evidence="5 11" id="KW-0812">Transmembrane</keyword>
<evidence type="ECO:0000313" key="12">
    <source>
        <dbReference type="EMBL" id="KAJ6230787.1"/>
    </source>
</evidence>
<feature type="transmembrane region" description="Helical" evidence="11">
    <location>
        <begin position="257"/>
        <end position="279"/>
    </location>
</feature>
<comment type="subcellular location">
    <subcellularLocation>
        <location evidence="2">Endoplasmic reticulum membrane</location>
        <topology evidence="2">Multi-pass membrane protein</topology>
    </subcellularLocation>
</comment>
<gene>
    <name evidence="12" type="ORF">M0813_06355</name>
</gene>
<keyword evidence="7 11" id="KW-1133">Transmembrane helix</keyword>
<dbReference type="InterPro" id="IPR009779">
    <property type="entry name" value="SSR3"/>
</dbReference>
<evidence type="ECO:0000256" key="9">
    <source>
        <dbReference type="ARBA" id="ARBA00030917"/>
    </source>
</evidence>
<feature type="transmembrane region" description="Helical" evidence="11">
    <location>
        <begin position="285"/>
        <end position="301"/>
    </location>
</feature>
<organism evidence="12 13">
    <name type="scientific">Anaeramoeba flamelloides</name>
    <dbReference type="NCBI Taxonomy" id="1746091"/>
    <lineage>
        <taxon>Eukaryota</taxon>
        <taxon>Metamonada</taxon>
        <taxon>Anaeramoebidae</taxon>
        <taxon>Anaeramoeba</taxon>
    </lineage>
</organism>
<keyword evidence="6" id="KW-0256">Endoplasmic reticulum</keyword>
<evidence type="ECO:0000256" key="1">
    <source>
        <dbReference type="ARBA" id="ARBA00002838"/>
    </source>
</evidence>
<evidence type="ECO:0000256" key="10">
    <source>
        <dbReference type="SAM" id="Coils"/>
    </source>
</evidence>
<feature type="transmembrane region" description="Helical" evidence="11">
    <location>
        <begin position="156"/>
        <end position="174"/>
    </location>
</feature>
<sequence>MNNYYFQKYQELSSDHLELLNQVEEIKNRNKELETKNSQNLSKNTEMKKLEEQFNLMAIKNNEVKLCQDQEDSLNIPNNWRNIDSGNKILFEKKEKIDLKKIKRVFYYENEQDTEILMSNRNKRKKKQREERAFLEVEREREQTLRLRKPTTKQRMLYFFIGFIMTSLPTYLFYSIYEMDLLKSLPLFGFVSIICSIILSMGYHNVSFFLKHRLIKKTGVNFQKKQTKKKVAGGGREERQKKQLESTITSQAVSLSLLYNSLFFLVIVLIFAFYITWIFQATANYILSLAVASSIVTYISSTKIQ</sequence>
<comment type="function">
    <text evidence="1">TRAP proteins are part of a complex whose function is to bind calcium to the ER membrane and thereby regulate the retention of ER resident proteins.</text>
</comment>
<evidence type="ECO:0000256" key="7">
    <source>
        <dbReference type="ARBA" id="ARBA00022989"/>
    </source>
</evidence>